<dbReference type="InterPro" id="IPR006169">
    <property type="entry name" value="GTP1_OBG_dom"/>
</dbReference>
<reference evidence="2" key="2">
    <citation type="submission" date="2022-01" db="EMBL/GenBank/DDBJ databases">
        <authorList>
            <person name="Yamashiro T."/>
            <person name="Shiraishi A."/>
            <person name="Satake H."/>
            <person name="Nakayama K."/>
        </authorList>
    </citation>
    <scope>NUCLEOTIDE SEQUENCE</scope>
</reference>
<protein>
    <submittedName>
        <fullName evidence="2">GTP-binding protein OBGC, chloroplastic</fullName>
    </submittedName>
</protein>
<sequence>MYRFGSCIIGKLLCEGVHRRRQKTSDDDDDRTMTVWTKTNDDEAQFESISVQKLGIIFILEPKGRGSKMNGAKGEDVVVKVPPGTVVRALGEKKVLLGDSVVREYVVKKALLVARSGMDEWERECLRLRV</sequence>
<evidence type="ECO:0000313" key="3">
    <source>
        <dbReference type="Proteomes" id="UP001151760"/>
    </source>
</evidence>
<keyword evidence="3" id="KW-1185">Reference proteome</keyword>
<dbReference type="Proteomes" id="UP001151760">
    <property type="component" value="Unassembled WGS sequence"/>
</dbReference>
<dbReference type="Gene3D" id="2.70.210.12">
    <property type="entry name" value="GTP1/OBG domain"/>
    <property type="match status" value="1"/>
</dbReference>
<organism evidence="2 3">
    <name type="scientific">Tanacetum coccineum</name>
    <dbReference type="NCBI Taxonomy" id="301880"/>
    <lineage>
        <taxon>Eukaryota</taxon>
        <taxon>Viridiplantae</taxon>
        <taxon>Streptophyta</taxon>
        <taxon>Embryophyta</taxon>
        <taxon>Tracheophyta</taxon>
        <taxon>Spermatophyta</taxon>
        <taxon>Magnoliopsida</taxon>
        <taxon>eudicotyledons</taxon>
        <taxon>Gunneridae</taxon>
        <taxon>Pentapetalae</taxon>
        <taxon>asterids</taxon>
        <taxon>campanulids</taxon>
        <taxon>Asterales</taxon>
        <taxon>Asteraceae</taxon>
        <taxon>Asteroideae</taxon>
        <taxon>Anthemideae</taxon>
        <taxon>Anthemidinae</taxon>
        <taxon>Tanacetum</taxon>
    </lineage>
</organism>
<gene>
    <name evidence="2" type="ORF">Tco_1017306</name>
</gene>
<evidence type="ECO:0000259" key="1">
    <source>
        <dbReference type="Pfam" id="PF01018"/>
    </source>
</evidence>
<dbReference type="InterPro" id="IPR036726">
    <property type="entry name" value="GTP1_OBG_dom_sf"/>
</dbReference>
<evidence type="ECO:0000313" key="2">
    <source>
        <dbReference type="EMBL" id="GJT65826.1"/>
    </source>
</evidence>
<dbReference type="Pfam" id="PF01018">
    <property type="entry name" value="GTP1_OBG"/>
    <property type="match status" value="1"/>
</dbReference>
<proteinExistence type="predicted"/>
<reference evidence="2" key="1">
    <citation type="journal article" date="2022" name="Int. J. Mol. Sci.">
        <title>Draft Genome of Tanacetum Coccineum: Genomic Comparison of Closely Related Tanacetum-Family Plants.</title>
        <authorList>
            <person name="Yamashiro T."/>
            <person name="Shiraishi A."/>
            <person name="Nakayama K."/>
            <person name="Satake H."/>
        </authorList>
    </citation>
    <scope>NUCLEOTIDE SEQUENCE</scope>
</reference>
<accession>A0ABQ5FR46</accession>
<comment type="caution">
    <text evidence="2">The sequence shown here is derived from an EMBL/GenBank/DDBJ whole genome shotgun (WGS) entry which is preliminary data.</text>
</comment>
<dbReference type="SUPFAM" id="SSF82051">
    <property type="entry name" value="Obg GTP-binding protein N-terminal domain"/>
    <property type="match status" value="1"/>
</dbReference>
<feature type="domain" description="Obg" evidence="1">
    <location>
        <begin position="63"/>
        <end position="97"/>
    </location>
</feature>
<name>A0ABQ5FR46_9ASTR</name>
<dbReference type="EMBL" id="BQNB010017663">
    <property type="protein sequence ID" value="GJT65826.1"/>
    <property type="molecule type" value="Genomic_DNA"/>
</dbReference>